<evidence type="ECO:0000256" key="4">
    <source>
        <dbReference type="ARBA" id="ARBA00022692"/>
    </source>
</evidence>
<dbReference type="PANTHER" id="PTHR30151:SF38">
    <property type="entry name" value="ALIPHATIC SULFONATES TRANSPORT PERMEASE PROTEIN SSUC-RELATED"/>
    <property type="match status" value="1"/>
</dbReference>
<reference evidence="9 10" key="1">
    <citation type="submission" date="2012-02" db="EMBL/GenBank/DDBJ databases">
        <title>Improved High-Quality Draft sequence of Microvirga sp. WSM3557.</title>
        <authorList>
            <consortium name="US DOE Joint Genome Institute"/>
            <person name="Lucas S."/>
            <person name="Han J."/>
            <person name="Lapidus A."/>
            <person name="Cheng J.-F."/>
            <person name="Goodwin L."/>
            <person name="Pitluck S."/>
            <person name="Peters L."/>
            <person name="Zhang X."/>
            <person name="Detter J.C."/>
            <person name="Han C."/>
            <person name="Tapia R."/>
            <person name="Land M."/>
            <person name="Hauser L."/>
            <person name="Kyrpides N."/>
            <person name="Ivanova N."/>
            <person name="Pagani I."/>
            <person name="Brau L."/>
            <person name="Yates R."/>
            <person name="O'Hara G."/>
            <person name="Rui T."/>
            <person name="Howieson J."/>
            <person name="Reeve W."/>
            <person name="Woyke T."/>
        </authorList>
    </citation>
    <scope>NUCLEOTIDE SEQUENCE [LARGE SCALE GENOMIC DNA]</scope>
    <source>
        <strain evidence="9 10">WSM3557</strain>
    </source>
</reference>
<dbReference type="PANTHER" id="PTHR30151">
    <property type="entry name" value="ALKANE SULFONATE ABC TRANSPORTER-RELATED, MEMBRANE SUBUNIT"/>
    <property type="match status" value="1"/>
</dbReference>
<keyword evidence="4 7" id="KW-0812">Transmembrane</keyword>
<evidence type="ECO:0000256" key="7">
    <source>
        <dbReference type="RuleBase" id="RU363032"/>
    </source>
</evidence>
<evidence type="ECO:0000256" key="3">
    <source>
        <dbReference type="ARBA" id="ARBA00022475"/>
    </source>
</evidence>
<dbReference type="Proteomes" id="UP000003947">
    <property type="component" value="Unassembled WGS sequence"/>
</dbReference>
<dbReference type="eggNOG" id="COG0600">
    <property type="taxonomic scope" value="Bacteria"/>
</dbReference>
<protein>
    <submittedName>
        <fullName evidence="9">ABC-type nitrate/sulfonate/bicarbonate transport system, permease component</fullName>
    </submittedName>
</protein>
<accession>I4Z4T5</accession>
<keyword evidence="2 7" id="KW-0813">Transport</keyword>
<dbReference type="RefSeq" id="WP_009488695.1">
    <property type="nucleotide sequence ID" value="NZ_CP141049.1"/>
</dbReference>
<evidence type="ECO:0000256" key="1">
    <source>
        <dbReference type="ARBA" id="ARBA00004651"/>
    </source>
</evidence>
<feature type="transmembrane region" description="Helical" evidence="7">
    <location>
        <begin position="224"/>
        <end position="245"/>
    </location>
</feature>
<dbReference type="PATRIC" id="fig|864069.3.peg.226"/>
<dbReference type="GO" id="GO:0005886">
    <property type="term" value="C:plasma membrane"/>
    <property type="evidence" value="ECO:0007669"/>
    <property type="project" value="UniProtKB-SubCell"/>
</dbReference>
<dbReference type="CDD" id="cd06261">
    <property type="entry name" value="TM_PBP2"/>
    <property type="match status" value="1"/>
</dbReference>
<comment type="subcellular location">
    <subcellularLocation>
        <location evidence="1 7">Cell membrane</location>
        <topology evidence="1 7">Multi-pass membrane protein</topology>
    </subcellularLocation>
</comment>
<comment type="similarity">
    <text evidence="7">Belongs to the binding-protein-dependent transport system permease family.</text>
</comment>
<evidence type="ECO:0000259" key="8">
    <source>
        <dbReference type="PROSITE" id="PS50928"/>
    </source>
</evidence>
<keyword evidence="10" id="KW-1185">Reference proteome</keyword>
<evidence type="ECO:0000313" key="9">
    <source>
        <dbReference type="EMBL" id="EIM31227.1"/>
    </source>
</evidence>
<evidence type="ECO:0000313" key="10">
    <source>
        <dbReference type="Proteomes" id="UP000003947"/>
    </source>
</evidence>
<dbReference type="Pfam" id="PF00528">
    <property type="entry name" value="BPD_transp_1"/>
    <property type="match status" value="1"/>
</dbReference>
<dbReference type="AlphaFoldDB" id="I4Z4T5"/>
<dbReference type="PROSITE" id="PS50928">
    <property type="entry name" value="ABC_TM1"/>
    <property type="match status" value="1"/>
</dbReference>
<evidence type="ECO:0000256" key="2">
    <source>
        <dbReference type="ARBA" id="ARBA00022448"/>
    </source>
</evidence>
<feature type="transmembrane region" description="Helical" evidence="7">
    <location>
        <begin position="99"/>
        <end position="119"/>
    </location>
</feature>
<name>I4Z4T5_9HYPH</name>
<gene>
    <name evidence="9" type="ORF">MicloDRAFT_00002170</name>
</gene>
<dbReference type="Gene3D" id="1.10.3720.10">
    <property type="entry name" value="MetI-like"/>
    <property type="match status" value="1"/>
</dbReference>
<feature type="domain" description="ABC transmembrane type-1" evidence="8">
    <location>
        <begin position="61"/>
        <end position="241"/>
    </location>
</feature>
<dbReference type="STRING" id="864069.MicloDRAFT_00002170"/>
<keyword evidence="6 7" id="KW-0472">Membrane</keyword>
<evidence type="ECO:0000256" key="5">
    <source>
        <dbReference type="ARBA" id="ARBA00022989"/>
    </source>
</evidence>
<keyword evidence="5 7" id="KW-1133">Transmembrane helix</keyword>
<dbReference type="GO" id="GO:0055085">
    <property type="term" value="P:transmembrane transport"/>
    <property type="evidence" value="ECO:0007669"/>
    <property type="project" value="InterPro"/>
</dbReference>
<dbReference type="OrthoDB" id="8443696at2"/>
<sequence precursor="true">MRTQLARRSTRIEWSALSIVVLVVVWQGAASFADPRLLPGPGRVGATMVEAALEGSLFVNIGITLARVLASFVLAMTIGTAIGIALGRVLLLNRFFDPWLILFLNLPALVVIVLCYVWLGLTEAAAITAVAINKIPNVAVTLREGGRALDCDLLEMASAYEIGQWKTLRHVVLPQLTPYFMGAIRSGLALVWKIVLVVELLGRSSGVGFVIGSAFQLFDVSTILAYALAFVAVIQMIELLILQPWERRLNRWRR</sequence>
<dbReference type="InterPro" id="IPR035906">
    <property type="entry name" value="MetI-like_sf"/>
</dbReference>
<dbReference type="SUPFAM" id="SSF161098">
    <property type="entry name" value="MetI-like"/>
    <property type="match status" value="1"/>
</dbReference>
<dbReference type="HOGENOM" id="CLU_046113_4_0_5"/>
<dbReference type="InterPro" id="IPR000515">
    <property type="entry name" value="MetI-like"/>
</dbReference>
<feature type="transmembrane region" description="Helical" evidence="7">
    <location>
        <begin position="57"/>
        <end position="87"/>
    </location>
</feature>
<proteinExistence type="inferred from homology"/>
<organism evidence="9 10">
    <name type="scientific">Microvirga lotononidis</name>
    <dbReference type="NCBI Taxonomy" id="864069"/>
    <lineage>
        <taxon>Bacteria</taxon>
        <taxon>Pseudomonadati</taxon>
        <taxon>Pseudomonadota</taxon>
        <taxon>Alphaproteobacteria</taxon>
        <taxon>Hyphomicrobiales</taxon>
        <taxon>Methylobacteriaceae</taxon>
        <taxon>Microvirga</taxon>
    </lineage>
</organism>
<dbReference type="EMBL" id="JH660633">
    <property type="protein sequence ID" value="EIM31227.1"/>
    <property type="molecule type" value="Genomic_DNA"/>
</dbReference>
<keyword evidence="3" id="KW-1003">Cell membrane</keyword>
<evidence type="ECO:0000256" key="6">
    <source>
        <dbReference type="ARBA" id="ARBA00023136"/>
    </source>
</evidence>